<accession>A0AA97ARB6</accession>
<name>A0AA97ARB6_LEPBY</name>
<protein>
    <submittedName>
        <fullName evidence="1">Uncharacterized protein</fullName>
    </submittedName>
</protein>
<reference evidence="1" key="2">
    <citation type="submission" date="2023-07" db="EMBL/GenBank/DDBJ databases">
        <authorList>
            <person name="Bai X.-H."/>
            <person name="Wang H.-H."/>
            <person name="Wang J."/>
            <person name="Ma M.-Y."/>
            <person name="Hu H.-H."/>
            <person name="Song Z.-L."/>
            <person name="Ma H.-G."/>
            <person name="Fan Y."/>
            <person name="Du C.-Y."/>
            <person name="Xu J.-C."/>
        </authorList>
    </citation>
    <scope>NUCLEOTIDE SEQUENCE</scope>
    <source>
        <strain evidence="1">CZ1</strain>
    </source>
</reference>
<proteinExistence type="predicted"/>
<gene>
    <name evidence="1" type="ORF">Q2T42_19645</name>
</gene>
<reference evidence="1" key="1">
    <citation type="journal article" date="2023" name="Plants (Basel)">
        <title>Genomic Analysis of Leptolyngbya boryana CZ1 Reveals Efficient Carbon Fixation Modules.</title>
        <authorList>
            <person name="Bai X."/>
            <person name="Wang H."/>
            <person name="Cheng W."/>
            <person name="Wang J."/>
            <person name="Ma M."/>
            <person name="Hu H."/>
            <person name="Song Z."/>
            <person name="Ma H."/>
            <person name="Fan Y."/>
            <person name="Du C."/>
            <person name="Xu J."/>
        </authorList>
    </citation>
    <scope>NUCLEOTIDE SEQUENCE</scope>
    <source>
        <strain evidence="1">CZ1</strain>
    </source>
</reference>
<dbReference type="RefSeq" id="WP_316426232.1">
    <property type="nucleotide sequence ID" value="NZ_CP130144.1"/>
</dbReference>
<organism evidence="1">
    <name type="scientific">Leptolyngbya boryana CZ1</name>
    <dbReference type="NCBI Taxonomy" id="3060204"/>
    <lineage>
        <taxon>Bacteria</taxon>
        <taxon>Bacillati</taxon>
        <taxon>Cyanobacteriota</taxon>
        <taxon>Cyanophyceae</taxon>
        <taxon>Leptolyngbyales</taxon>
        <taxon>Leptolyngbyaceae</taxon>
        <taxon>Leptolyngbya group</taxon>
        <taxon>Leptolyngbya</taxon>
    </lineage>
</organism>
<evidence type="ECO:0000313" key="1">
    <source>
        <dbReference type="EMBL" id="WNZ44050.1"/>
    </source>
</evidence>
<sequence>MSWRTPLGDRVLEGIEAAFYLSAMQSAVEYLQEMKEIEADLDVRTGDRIFDSATFDQKIVLLKSSLAALLDPAIPSPRHTNVVEASVYFPFAFLRGEIAIEIESDEMEEFDEDEQYRYYYREMVWSAFEEYILPSWQASTEEYGEDEDERDFEPHSNNFELWDDAIDGLLERFFWDRDWMMSTGTPQVLDGIEQSLAEIADLEDYFTTRLPKVTSEQADLAFAAIKNWQLNPSF</sequence>
<dbReference type="EMBL" id="CP130144">
    <property type="protein sequence ID" value="WNZ44050.1"/>
    <property type="molecule type" value="Genomic_DNA"/>
</dbReference>
<dbReference type="AlphaFoldDB" id="A0AA97ARB6"/>